<protein>
    <submittedName>
        <fullName evidence="1">Uncharacterized protein</fullName>
    </submittedName>
</protein>
<dbReference type="EMBL" id="CP031222">
    <property type="protein sequence ID" value="AXI03870.1"/>
    <property type="molecule type" value="Genomic_DNA"/>
</dbReference>
<reference evidence="1 2" key="1">
    <citation type="submission" date="2018-07" db="EMBL/GenBank/DDBJ databases">
        <title>Genome sequencing of Moraxellaceae gen. HYN0046.</title>
        <authorList>
            <person name="Kim M."/>
            <person name="Yi H."/>
        </authorList>
    </citation>
    <scope>NUCLEOTIDE SEQUENCE [LARGE SCALE GENOMIC DNA]</scope>
    <source>
        <strain evidence="1 2">HYN0046</strain>
    </source>
</reference>
<sequence>MMSLRISLKCPHCANPIPQPKNYFEKSAYFEDVTCSECGHLITEADKLNQLKSWALTEMVVNKPMQPIGRTV</sequence>
<dbReference type="Proteomes" id="UP000253940">
    <property type="component" value="Chromosome"/>
</dbReference>
<dbReference type="RefSeq" id="WP_114899978.1">
    <property type="nucleotide sequence ID" value="NZ_CP031222.1"/>
</dbReference>
<dbReference type="KEGG" id="mbah:HYN46_14105"/>
<dbReference type="AlphaFoldDB" id="A0A345P9B1"/>
<organism evidence="1 2">
    <name type="scientific">Aquirhabdus parva</name>
    <dbReference type="NCBI Taxonomy" id="2283318"/>
    <lineage>
        <taxon>Bacteria</taxon>
        <taxon>Pseudomonadati</taxon>
        <taxon>Pseudomonadota</taxon>
        <taxon>Gammaproteobacteria</taxon>
        <taxon>Moraxellales</taxon>
        <taxon>Moraxellaceae</taxon>
        <taxon>Aquirhabdus</taxon>
    </lineage>
</organism>
<name>A0A345P9B1_9GAMM</name>
<keyword evidence="2" id="KW-1185">Reference proteome</keyword>
<evidence type="ECO:0000313" key="2">
    <source>
        <dbReference type="Proteomes" id="UP000253940"/>
    </source>
</evidence>
<proteinExistence type="predicted"/>
<gene>
    <name evidence="1" type="ORF">HYN46_14105</name>
</gene>
<accession>A0A345P9B1</accession>
<evidence type="ECO:0000313" key="1">
    <source>
        <dbReference type="EMBL" id="AXI03870.1"/>
    </source>
</evidence>